<dbReference type="PANTHER" id="PTHR43628">
    <property type="entry name" value="ACTIVATOR OF C KINASE PROTEIN 1-RELATED"/>
    <property type="match status" value="1"/>
</dbReference>
<dbReference type="SMART" id="SM00671">
    <property type="entry name" value="SEL1"/>
    <property type="match status" value="5"/>
</dbReference>
<dbReference type="InterPro" id="IPR052945">
    <property type="entry name" value="Mitotic_Regulator"/>
</dbReference>
<evidence type="ECO:0008006" key="3">
    <source>
        <dbReference type="Google" id="ProtNLM"/>
    </source>
</evidence>
<dbReference type="Gene3D" id="1.25.40.10">
    <property type="entry name" value="Tetratricopeptide repeat domain"/>
    <property type="match status" value="1"/>
</dbReference>
<dbReference type="PROSITE" id="PS51257">
    <property type="entry name" value="PROKAR_LIPOPROTEIN"/>
    <property type="match status" value="1"/>
</dbReference>
<dbReference type="EMBL" id="BRLH01000004">
    <property type="protein sequence ID" value="GKX56050.1"/>
    <property type="molecule type" value="Genomic_DNA"/>
</dbReference>
<accession>A0AAV5N252</accession>
<gene>
    <name evidence="1" type="ORF">SOASR030_21620</name>
</gene>
<dbReference type="SUPFAM" id="SSF81901">
    <property type="entry name" value="HCP-like"/>
    <property type="match status" value="1"/>
</dbReference>
<evidence type="ECO:0000313" key="2">
    <source>
        <dbReference type="Proteomes" id="UP001058124"/>
    </source>
</evidence>
<evidence type="ECO:0000313" key="1">
    <source>
        <dbReference type="EMBL" id="GKX56050.1"/>
    </source>
</evidence>
<reference evidence="1" key="1">
    <citation type="submission" date="2022-06" db="EMBL/GenBank/DDBJ databases">
        <title>Draft genome sequences of Leminorella grimontii str. JCM5902.</title>
        <authorList>
            <person name="Wakabayashi Y."/>
            <person name="Kojima K."/>
        </authorList>
    </citation>
    <scope>NUCLEOTIDE SEQUENCE</scope>
    <source>
        <strain evidence="1">JCM 5902</strain>
    </source>
</reference>
<dbReference type="Pfam" id="PF08238">
    <property type="entry name" value="Sel1"/>
    <property type="match status" value="5"/>
</dbReference>
<organism evidence="1 2">
    <name type="scientific">Leminorella grimontii</name>
    <dbReference type="NCBI Taxonomy" id="82981"/>
    <lineage>
        <taxon>Bacteria</taxon>
        <taxon>Pseudomonadati</taxon>
        <taxon>Pseudomonadota</taxon>
        <taxon>Gammaproteobacteria</taxon>
        <taxon>Enterobacterales</taxon>
        <taxon>Budviciaceae</taxon>
        <taxon>Leminorella</taxon>
    </lineage>
</organism>
<protein>
    <recommendedName>
        <fullName evidence="3">Sel1 repeat family protein</fullName>
    </recommendedName>
</protein>
<comment type="caution">
    <text evidence="1">The sequence shown here is derived from an EMBL/GenBank/DDBJ whole genome shotgun (WGS) entry which is preliminary data.</text>
</comment>
<dbReference type="Proteomes" id="UP001058124">
    <property type="component" value="Unassembled WGS sequence"/>
</dbReference>
<keyword evidence="2" id="KW-1185">Reference proteome</keyword>
<name>A0AAV5N252_9GAMM</name>
<dbReference type="AlphaFoldDB" id="A0AAV5N252"/>
<dbReference type="RefSeq" id="WP_051155678.1">
    <property type="nucleotide sequence ID" value="NZ_BRLH01000004.1"/>
</dbReference>
<proteinExistence type="predicted"/>
<dbReference type="InterPro" id="IPR011990">
    <property type="entry name" value="TPR-like_helical_dom_sf"/>
</dbReference>
<dbReference type="InterPro" id="IPR006597">
    <property type="entry name" value="Sel1-like"/>
</dbReference>
<dbReference type="PANTHER" id="PTHR43628:SF1">
    <property type="entry name" value="CHITIN SYNTHASE REGULATORY FACTOR 2-RELATED"/>
    <property type="match status" value="1"/>
</dbReference>
<sequence length="279" mass="30574">MKLRSYRFIGLLSVLALMGCETLKPTAPGQDEFAFSAQGNAVQQGMLSGLQGYLVQLQAQSNDGDLISQRRLGELLNASGQEHQGKALLLKAANGGDLDLQVRQGDEDFSRADYAKAFSWYSKAAERGNGHAQSQLAYLYLNGLGTVKSLSQAVYWDRLAAEKGIARSQNNLGAAYTRGEGIEKSPAQAFYWYSKAAEQGTTEAQFNLAGSYYLGHGVAKNDELSYVWYSCVAHGDDEKLAARAKEMMKKIAPELKQMGKYASSQRLAEEYMGKYGERS</sequence>